<feature type="transmembrane region" description="Helical" evidence="8">
    <location>
        <begin position="76"/>
        <end position="98"/>
    </location>
</feature>
<feature type="transmembrane region" description="Helical" evidence="8">
    <location>
        <begin position="321"/>
        <end position="342"/>
    </location>
</feature>
<dbReference type="InterPro" id="IPR051085">
    <property type="entry name" value="MB_O-acyltransferase"/>
</dbReference>
<evidence type="ECO:0000256" key="7">
    <source>
        <dbReference type="PIRNR" id="PIRNR016636"/>
    </source>
</evidence>
<evidence type="ECO:0000256" key="3">
    <source>
        <dbReference type="ARBA" id="ARBA00022475"/>
    </source>
</evidence>
<organism evidence="9 10">
    <name type="scientific">Paraflavitalea soli</name>
    <dbReference type="NCBI Taxonomy" id="2315862"/>
    <lineage>
        <taxon>Bacteria</taxon>
        <taxon>Pseudomonadati</taxon>
        <taxon>Bacteroidota</taxon>
        <taxon>Chitinophagia</taxon>
        <taxon>Chitinophagales</taxon>
        <taxon>Chitinophagaceae</taxon>
        <taxon>Paraflavitalea</taxon>
    </lineage>
</organism>
<sequence>MVFNSITFLIFSGIFFPVYFLTKGKVRLWWILLASYVFYGWWDWRFLTLIMISTFMDYNFGKLIGATEEKRKRRTYLIFSMIMNLGFLGFFKYFNFFIDSFVSMMHAFGFQPSVSTLQIMLPIGISFYTFQSLSYTIDIYRREIPVERNMLKFAAFIALFPQLVAGPIVRARDLLPQMNTDKKFDWDNFNSGMGRILWGFFKKVAIADSLAPFVDQCWADPSKFSSSHLLVGVVFYSFQIYCDFSGYSDIAIGLARIMGYRFVENFKTPYFSQSFSEFWTRWHISLSSWLRDYLYIPLGGNRKGKLNTYKNNMITMLLGGLWHGANLAFIFWGFLHGIYLILQRFTTPIWRKFVQLVRMPAFINSAICILVVYILTVLAWIYFRSGSMGHSSFTVANTIIGRILSFEDFTWYSVLSKYQVLKGFLLLFIMLSVEITNQRMSWNVTQLRRPALRIALFVSVLWLIALFGTFSANSFIYFQF</sequence>
<dbReference type="GO" id="GO:0042121">
    <property type="term" value="P:alginic acid biosynthetic process"/>
    <property type="evidence" value="ECO:0007669"/>
    <property type="project" value="InterPro"/>
</dbReference>
<dbReference type="GO" id="GO:0016746">
    <property type="term" value="F:acyltransferase activity"/>
    <property type="evidence" value="ECO:0007669"/>
    <property type="project" value="UniProtKB-KW"/>
</dbReference>
<keyword evidence="4 8" id="KW-0812">Transmembrane</keyword>
<evidence type="ECO:0000256" key="2">
    <source>
        <dbReference type="ARBA" id="ARBA00010323"/>
    </source>
</evidence>
<dbReference type="InterPro" id="IPR004299">
    <property type="entry name" value="MBOAT_fam"/>
</dbReference>
<comment type="similarity">
    <text evidence="2 7">Belongs to the membrane-bound acyltransferase family.</text>
</comment>
<feature type="transmembrane region" description="Helical" evidence="8">
    <location>
        <begin position="28"/>
        <end position="55"/>
    </location>
</feature>
<dbReference type="OrthoDB" id="9805788at2"/>
<dbReference type="EMBL" id="CP032157">
    <property type="protein sequence ID" value="AXY75180.1"/>
    <property type="molecule type" value="Genomic_DNA"/>
</dbReference>
<evidence type="ECO:0000313" key="10">
    <source>
        <dbReference type="Proteomes" id="UP000263900"/>
    </source>
</evidence>
<dbReference type="PIRSF" id="PIRSF500217">
    <property type="entry name" value="AlgI"/>
    <property type="match status" value="1"/>
</dbReference>
<dbReference type="Pfam" id="PF03062">
    <property type="entry name" value="MBOAT"/>
    <property type="match status" value="1"/>
</dbReference>
<proteinExistence type="inferred from homology"/>
<gene>
    <name evidence="9" type="ORF">D3H65_14850</name>
</gene>
<dbReference type="KEGG" id="pseg:D3H65_14850"/>
<evidence type="ECO:0000256" key="6">
    <source>
        <dbReference type="ARBA" id="ARBA00023136"/>
    </source>
</evidence>
<evidence type="ECO:0000256" key="8">
    <source>
        <dbReference type="SAM" id="Phobius"/>
    </source>
</evidence>
<feature type="transmembrane region" description="Helical" evidence="8">
    <location>
        <begin position="411"/>
        <end position="433"/>
    </location>
</feature>
<name>A0A3B7MQ59_9BACT</name>
<feature type="transmembrane region" description="Helical" evidence="8">
    <location>
        <begin position="5"/>
        <end position="22"/>
    </location>
</feature>
<feature type="transmembrane region" description="Helical" evidence="8">
    <location>
        <begin position="110"/>
        <end position="130"/>
    </location>
</feature>
<dbReference type="InterPro" id="IPR028362">
    <property type="entry name" value="AlgI"/>
</dbReference>
<evidence type="ECO:0000256" key="5">
    <source>
        <dbReference type="ARBA" id="ARBA00022989"/>
    </source>
</evidence>
<keyword evidence="6 7" id="KW-0472">Membrane</keyword>
<accession>A0A3B7MQ59</accession>
<dbReference type="AlphaFoldDB" id="A0A3B7MQ59"/>
<feature type="transmembrane region" description="Helical" evidence="8">
    <location>
        <begin position="454"/>
        <end position="478"/>
    </location>
</feature>
<keyword evidence="5 8" id="KW-1133">Transmembrane helix</keyword>
<dbReference type="GO" id="GO:0005886">
    <property type="term" value="C:plasma membrane"/>
    <property type="evidence" value="ECO:0007669"/>
    <property type="project" value="UniProtKB-SubCell"/>
</dbReference>
<dbReference type="PANTHER" id="PTHR13285:SF18">
    <property type="entry name" value="PROTEIN-CYSTEINE N-PALMITOYLTRANSFERASE RASP"/>
    <property type="match status" value="1"/>
</dbReference>
<keyword evidence="10" id="KW-1185">Reference proteome</keyword>
<keyword evidence="7" id="KW-0012">Acyltransferase</keyword>
<comment type="subcellular location">
    <subcellularLocation>
        <location evidence="1">Cell membrane</location>
        <topology evidence="1">Multi-pass membrane protein</topology>
    </subcellularLocation>
</comment>
<feature type="transmembrane region" description="Helical" evidence="8">
    <location>
        <begin position="151"/>
        <end position="169"/>
    </location>
</feature>
<evidence type="ECO:0000256" key="1">
    <source>
        <dbReference type="ARBA" id="ARBA00004651"/>
    </source>
</evidence>
<dbReference type="RefSeq" id="WP_119051061.1">
    <property type="nucleotide sequence ID" value="NZ_CP032157.1"/>
</dbReference>
<dbReference type="Proteomes" id="UP000263900">
    <property type="component" value="Chromosome"/>
</dbReference>
<keyword evidence="7" id="KW-0808">Transferase</keyword>
<evidence type="ECO:0000313" key="9">
    <source>
        <dbReference type="EMBL" id="AXY75180.1"/>
    </source>
</evidence>
<keyword evidence="3 7" id="KW-1003">Cell membrane</keyword>
<dbReference type="PIRSF" id="PIRSF016636">
    <property type="entry name" value="AlgI_DltB"/>
    <property type="match status" value="1"/>
</dbReference>
<evidence type="ECO:0000256" key="4">
    <source>
        <dbReference type="ARBA" id="ARBA00022692"/>
    </source>
</evidence>
<dbReference type="PANTHER" id="PTHR13285">
    <property type="entry name" value="ACYLTRANSFERASE"/>
    <property type="match status" value="1"/>
</dbReference>
<feature type="transmembrane region" description="Helical" evidence="8">
    <location>
        <begin position="362"/>
        <end position="383"/>
    </location>
</feature>
<reference evidence="9 10" key="1">
    <citation type="submission" date="2018-09" db="EMBL/GenBank/DDBJ databases">
        <title>Genome sequencing of strain 6GH32-13.</title>
        <authorList>
            <person name="Weon H.-Y."/>
            <person name="Heo J."/>
            <person name="Kwon S.-W."/>
        </authorList>
    </citation>
    <scope>NUCLEOTIDE SEQUENCE [LARGE SCALE GENOMIC DNA]</scope>
    <source>
        <strain evidence="9 10">5GH32-13</strain>
    </source>
</reference>
<dbReference type="InterPro" id="IPR024194">
    <property type="entry name" value="Ac/AlaTfrase_AlgI/DltB"/>
</dbReference>
<protein>
    <submittedName>
        <fullName evidence="9">MBOAT family protein</fullName>
    </submittedName>
</protein>